<comment type="caution">
    <text evidence="1">The sequence shown here is derived from an EMBL/GenBank/DDBJ whole genome shotgun (WGS) entry which is preliminary data.</text>
</comment>
<dbReference type="EMBL" id="LPWD01000187">
    <property type="protein sequence ID" value="ODS02983.1"/>
    <property type="molecule type" value="Genomic_DNA"/>
</dbReference>
<name>A0A1E3WAZ6_9HYPH</name>
<accession>A0A1E3WAZ6</accession>
<sequence length="80" mass="8607">MKGFKHELSGFHETLLMDDMMQVTGVDLLEAVDVDGGQSYVRRGRIASAAAASPCAAIGSPRIARGSRKSFARIPNSSRR</sequence>
<dbReference type="Proteomes" id="UP000095042">
    <property type="component" value="Unassembled WGS sequence"/>
</dbReference>
<dbReference type="OrthoDB" id="7961152at2"/>
<evidence type="ECO:0000313" key="2">
    <source>
        <dbReference type="Proteomes" id="UP000095042"/>
    </source>
</evidence>
<evidence type="ECO:0000313" key="1">
    <source>
        <dbReference type="EMBL" id="ODS02983.1"/>
    </source>
</evidence>
<organism evidence="1 2">
    <name type="scientific">Methyloceanibacter marginalis</name>
    <dbReference type="NCBI Taxonomy" id="1774971"/>
    <lineage>
        <taxon>Bacteria</taxon>
        <taxon>Pseudomonadati</taxon>
        <taxon>Pseudomonadota</taxon>
        <taxon>Alphaproteobacteria</taxon>
        <taxon>Hyphomicrobiales</taxon>
        <taxon>Hyphomicrobiaceae</taxon>
        <taxon>Methyloceanibacter</taxon>
    </lineage>
</organism>
<keyword evidence="2" id="KW-1185">Reference proteome</keyword>
<proteinExistence type="predicted"/>
<gene>
    <name evidence="1" type="ORF">AUC71_12235</name>
</gene>
<reference evidence="1 2" key="1">
    <citation type="journal article" date="2016" name="Environ. Microbiol.">
        <title>New Methyloceanibacter diversity from North Sea sediments includes methanotroph containing solely the soluble methane monooxygenase.</title>
        <authorList>
            <person name="Vekeman B."/>
            <person name="Kerckhof F.M."/>
            <person name="Cremers G."/>
            <person name="de Vos P."/>
            <person name="Vandamme P."/>
            <person name="Boon N."/>
            <person name="Op den Camp H.J."/>
            <person name="Heylen K."/>
        </authorList>
    </citation>
    <scope>NUCLEOTIDE SEQUENCE [LARGE SCALE GENOMIC DNA]</scope>
    <source>
        <strain evidence="1 2">R-67177</strain>
    </source>
</reference>
<dbReference type="AlphaFoldDB" id="A0A1E3WAZ6"/>
<protein>
    <submittedName>
        <fullName evidence="1">Uncharacterized protein</fullName>
    </submittedName>
</protein>